<feature type="non-terminal residue" evidence="1">
    <location>
        <position position="70"/>
    </location>
</feature>
<dbReference type="AlphaFoldDB" id="A0AAD2HS90"/>
<keyword evidence="2" id="KW-1185">Reference proteome</keyword>
<comment type="caution">
    <text evidence="1">The sequence shown here is derived from an EMBL/GenBank/DDBJ whole genome shotgun (WGS) entry which is preliminary data.</text>
</comment>
<protein>
    <submittedName>
        <fullName evidence="1">Uncharacterized protein</fullName>
    </submittedName>
</protein>
<sequence>MTVTTVGSVRVSVVTSVSVTVTGLCGASVLGVWTSEEGGGVGSGSGGVDGVLDGASTVVGVESRSAVIPA</sequence>
<dbReference type="EMBL" id="CAVNYO010000434">
    <property type="protein sequence ID" value="CAK5279152.1"/>
    <property type="molecule type" value="Genomic_DNA"/>
</dbReference>
<reference evidence="1" key="1">
    <citation type="submission" date="2023-11" db="EMBL/GenBank/DDBJ databases">
        <authorList>
            <person name="De Vega J J."/>
            <person name="De Vega J J."/>
        </authorList>
    </citation>
    <scope>NUCLEOTIDE SEQUENCE</scope>
</reference>
<proteinExistence type="predicted"/>
<accession>A0AAD2HS90</accession>
<evidence type="ECO:0000313" key="2">
    <source>
        <dbReference type="Proteomes" id="UP001295794"/>
    </source>
</evidence>
<name>A0AAD2HS90_9AGAR</name>
<evidence type="ECO:0000313" key="1">
    <source>
        <dbReference type="EMBL" id="CAK5279152.1"/>
    </source>
</evidence>
<dbReference type="Proteomes" id="UP001295794">
    <property type="component" value="Unassembled WGS sequence"/>
</dbReference>
<organism evidence="1 2">
    <name type="scientific">Mycena citricolor</name>
    <dbReference type="NCBI Taxonomy" id="2018698"/>
    <lineage>
        <taxon>Eukaryota</taxon>
        <taxon>Fungi</taxon>
        <taxon>Dikarya</taxon>
        <taxon>Basidiomycota</taxon>
        <taxon>Agaricomycotina</taxon>
        <taxon>Agaricomycetes</taxon>
        <taxon>Agaricomycetidae</taxon>
        <taxon>Agaricales</taxon>
        <taxon>Marasmiineae</taxon>
        <taxon>Mycenaceae</taxon>
        <taxon>Mycena</taxon>
    </lineage>
</organism>
<gene>
    <name evidence="1" type="ORF">MYCIT1_LOCUS28962</name>
</gene>